<dbReference type="PROSITE" id="PS00768">
    <property type="entry name" value="TRANSTHYRETIN_1"/>
    <property type="match status" value="1"/>
</dbReference>
<comment type="caution">
    <text evidence="12">The sequence shown here is derived from an EMBL/GenBank/DDBJ whole genome shotgun (WGS) entry which is preliminary data.</text>
</comment>
<dbReference type="InterPro" id="IPR023416">
    <property type="entry name" value="Transthyretin/HIU_hydrolase_d"/>
</dbReference>
<dbReference type="RefSeq" id="WP_168837727.1">
    <property type="nucleotide sequence ID" value="NZ_JABAIK010000025.1"/>
</dbReference>
<comment type="subunit">
    <text evidence="4 10">Homotetramer.</text>
</comment>
<keyword evidence="13" id="KW-1185">Reference proteome</keyword>
<dbReference type="PANTHER" id="PTHR10395">
    <property type="entry name" value="URICASE AND TRANSTHYRETIN-RELATED"/>
    <property type="match status" value="1"/>
</dbReference>
<evidence type="ECO:0000256" key="1">
    <source>
        <dbReference type="ARBA" id="ARBA00001043"/>
    </source>
</evidence>
<evidence type="ECO:0000256" key="6">
    <source>
        <dbReference type="ARBA" id="ARBA00017539"/>
    </source>
</evidence>
<dbReference type="Pfam" id="PF00576">
    <property type="entry name" value="Transthyretin"/>
    <property type="match status" value="1"/>
</dbReference>
<dbReference type="InterPro" id="IPR000895">
    <property type="entry name" value="Transthyretin/HIU_hydrolase"/>
</dbReference>
<accession>A0A7X8TTQ0</accession>
<comment type="similarity">
    <text evidence="3 10">Belongs to the transthyretin family. 5-hydroxyisourate hydrolase subfamily.</text>
</comment>
<evidence type="ECO:0000256" key="5">
    <source>
        <dbReference type="ARBA" id="ARBA00012609"/>
    </source>
</evidence>
<dbReference type="SUPFAM" id="SSF49472">
    <property type="entry name" value="Transthyretin (synonym: prealbumin)"/>
    <property type="match status" value="1"/>
</dbReference>
<gene>
    <name evidence="12" type="primary">uraH</name>
    <name evidence="12" type="ORF">HGP28_17365</name>
</gene>
<dbReference type="PANTHER" id="PTHR10395:SF7">
    <property type="entry name" value="5-HYDROXYISOURATE HYDROLASE"/>
    <property type="match status" value="1"/>
</dbReference>
<evidence type="ECO:0000256" key="9">
    <source>
        <dbReference type="PIRSR" id="PIRSR600895-51"/>
    </source>
</evidence>
<keyword evidence="7 10" id="KW-0659">Purine metabolism</keyword>
<evidence type="ECO:0000256" key="3">
    <source>
        <dbReference type="ARBA" id="ARBA00009850"/>
    </source>
</evidence>
<evidence type="ECO:0000256" key="7">
    <source>
        <dbReference type="ARBA" id="ARBA00022631"/>
    </source>
</evidence>
<organism evidence="12 13">
    <name type="scientific">Vibrio agarilyticus</name>
    <dbReference type="NCBI Taxonomy" id="2726741"/>
    <lineage>
        <taxon>Bacteria</taxon>
        <taxon>Pseudomonadati</taxon>
        <taxon>Pseudomonadota</taxon>
        <taxon>Gammaproteobacteria</taxon>
        <taxon>Vibrionales</taxon>
        <taxon>Vibrionaceae</taxon>
        <taxon>Vibrio</taxon>
    </lineage>
</organism>
<evidence type="ECO:0000313" key="13">
    <source>
        <dbReference type="Proteomes" id="UP000535589"/>
    </source>
</evidence>
<dbReference type="PROSITE" id="PS00769">
    <property type="entry name" value="TRANSTHYRETIN_2"/>
    <property type="match status" value="1"/>
</dbReference>
<dbReference type="InterPro" id="IPR023418">
    <property type="entry name" value="Thyroxine_BS"/>
</dbReference>
<dbReference type="InterPro" id="IPR014306">
    <property type="entry name" value="Hydroxyisourate_hydrolase"/>
</dbReference>
<feature type="binding site" evidence="9">
    <location>
        <position position="117"/>
    </location>
    <ligand>
        <name>substrate</name>
    </ligand>
</feature>
<dbReference type="AlphaFoldDB" id="A0A7X8TTQ0"/>
<feature type="domain" description="Transthyretin/hydroxyisourate hydrolase" evidence="11">
    <location>
        <begin position="4"/>
        <end position="119"/>
    </location>
</feature>
<comment type="function">
    <text evidence="2">Catalyzes the hydrolysis of 5-hydroxyisourate (HIU) to 2-oxo-4-hydroxy-4-carboxy-5-ureidoimidazoline (OHCU).</text>
</comment>
<dbReference type="GO" id="GO:0033971">
    <property type="term" value="F:hydroxyisourate hydrolase activity"/>
    <property type="evidence" value="ECO:0007669"/>
    <property type="project" value="UniProtKB-EC"/>
</dbReference>
<sequence length="120" mass="13352">MSQLSCHILDTANGQPAAGVPVSLHRYPPAQSSHDALATPTVNTAIEHATTDNDGRARFSARLTQGESYTLRFASADYCLRHFNQVFFPLIEVHFCADDPRHYHIPVLLSPYSYTTYRGS</sequence>
<evidence type="ECO:0000256" key="4">
    <source>
        <dbReference type="ARBA" id="ARBA00011881"/>
    </source>
</evidence>
<dbReference type="Proteomes" id="UP000535589">
    <property type="component" value="Unassembled WGS sequence"/>
</dbReference>
<evidence type="ECO:0000256" key="10">
    <source>
        <dbReference type="RuleBase" id="RU361270"/>
    </source>
</evidence>
<comment type="catalytic activity">
    <reaction evidence="1 10">
        <text>5-hydroxyisourate + H2O = 5-hydroxy-2-oxo-4-ureido-2,5-dihydro-1H-imidazole-5-carboxylate + H(+)</text>
        <dbReference type="Rhea" id="RHEA:23736"/>
        <dbReference type="ChEBI" id="CHEBI:15377"/>
        <dbReference type="ChEBI" id="CHEBI:15378"/>
        <dbReference type="ChEBI" id="CHEBI:18072"/>
        <dbReference type="ChEBI" id="CHEBI:58639"/>
        <dbReference type="EC" id="3.5.2.17"/>
    </reaction>
</comment>
<dbReference type="PRINTS" id="PR00189">
    <property type="entry name" value="TRNSTHYRETIN"/>
</dbReference>
<dbReference type="EC" id="3.5.2.17" evidence="5 10"/>
<evidence type="ECO:0000256" key="8">
    <source>
        <dbReference type="ARBA" id="ARBA00022801"/>
    </source>
</evidence>
<dbReference type="Gene3D" id="2.60.40.180">
    <property type="entry name" value="Transthyretin/hydroxyisourate hydrolase domain"/>
    <property type="match status" value="1"/>
</dbReference>
<protein>
    <recommendedName>
        <fullName evidence="6 10">5-hydroxyisourate hydrolase</fullName>
        <shortName evidence="10">HIU hydrolase</shortName>
        <shortName evidence="10">HIUHase</shortName>
        <ecNumber evidence="5 10">3.5.2.17</ecNumber>
    </recommendedName>
</protein>
<dbReference type="InterPro" id="IPR023419">
    <property type="entry name" value="Transthyretin_CS"/>
</dbReference>
<name>A0A7X8TTQ0_9VIBR</name>
<dbReference type="NCBIfam" id="TIGR02962">
    <property type="entry name" value="hdxy_isourate"/>
    <property type="match status" value="1"/>
</dbReference>
<evidence type="ECO:0000313" key="12">
    <source>
        <dbReference type="EMBL" id="NLS14631.1"/>
    </source>
</evidence>
<feature type="binding site" evidence="9">
    <location>
        <position position="56"/>
    </location>
    <ligand>
        <name>substrate</name>
    </ligand>
</feature>
<evidence type="ECO:0000256" key="2">
    <source>
        <dbReference type="ARBA" id="ARBA00002704"/>
    </source>
</evidence>
<keyword evidence="8 10" id="KW-0378">Hydrolase</keyword>
<feature type="binding site" evidence="9">
    <location>
        <position position="7"/>
    </location>
    <ligand>
        <name>substrate</name>
    </ligand>
</feature>
<dbReference type="EMBL" id="JABAIK010000025">
    <property type="protein sequence ID" value="NLS14631.1"/>
    <property type="molecule type" value="Genomic_DNA"/>
</dbReference>
<evidence type="ECO:0000259" key="11">
    <source>
        <dbReference type="Pfam" id="PF00576"/>
    </source>
</evidence>
<reference evidence="12 13" key="1">
    <citation type="submission" date="2020-04" db="EMBL/GenBank/DDBJ databases">
        <title>Vibrio sp. SM6, a novel species isolated from seawater.</title>
        <authorList>
            <person name="Wang X."/>
        </authorList>
    </citation>
    <scope>NUCLEOTIDE SEQUENCE [LARGE SCALE GENOMIC DNA]</scope>
    <source>
        <strain evidence="12 13">SM6</strain>
    </source>
</reference>
<proteinExistence type="inferred from homology"/>
<dbReference type="GO" id="GO:0006144">
    <property type="term" value="P:purine nucleobase metabolic process"/>
    <property type="evidence" value="ECO:0007669"/>
    <property type="project" value="UniProtKB-KW"/>
</dbReference>
<dbReference type="InterPro" id="IPR036817">
    <property type="entry name" value="Transthyretin/HIU_hydrolase_sf"/>
</dbReference>